<feature type="region of interest" description="Disordered" evidence="1">
    <location>
        <begin position="241"/>
        <end position="316"/>
    </location>
</feature>
<evidence type="ECO:0000256" key="1">
    <source>
        <dbReference type="SAM" id="MobiDB-lite"/>
    </source>
</evidence>
<evidence type="ECO:0000313" key="2">
    <source>
        <dbReference type="EMBL" id="MBB6371448.1"/>
    </source>
</evidence>
<feature type="compositionally biased region" description="Polar residues" evidence="1">
    <location>
        <begin position="303"/>
        <end position="316"/>
    </location>
</feature>
<dbReference type="Proteomes" id="UP000589738">
    <property type="component" value="Unassembled WGS sequence"/>
</dbReference>
<reference evidence="2 3" key="1">
    <citation type="submission" date="2020-08" db="EMBL/GenBank/DDBJ databases">
        <title>Functional genomics of gut bacteria from endangered species of beetles.</title>
        <authorList>
            <person name="Carlos-Shanley C."/>
        </authorList>
    </citation>
    <scope>NUCLEOTIDE SEQUENCE [LARGE SCALE GENOMIC DNA]</scope>
    <source>
        <strain evidence="2 3">S00136</strain>
    </source>
</reference>
<organism evidence="2 3">
    <name type="scientific">Chryseobacterium shigense</name>
    <dbReference type="NCBI Taxonomy" id="297244"/>
    <lineage>
        <taxon>Bacteria</taxon>
        <taxon>Pseudomonadati</taxon>
        <taxon>Bacteroidota</taxon>
        <taxon>Flavobacteriia</taxon>
        <taxon>Flavobacteriales</taxon>
        <taxon>Weeksellaceae</taxon>
        <taxon>Chryseobacterium group</taxon>
        <taxon>Chryseobacterium</taxon>
    </lineage>
</organism>
<dbReference type="Pfam" id="PF09697">
    <property type="entry name" value="Porph_ging"/>
    <property type="match status" value="1"/>
</dbReference>
<feature type="compositionally biased region" description="Gly residues" evidence="1">
    <location>
        <begin position="251"/>
        <end position="283"/>
    </location>
</feature>
<dbReference type="NCBIfam" id="TIGR01200">
    <property type="entry name" value="GLPGLI"/>
    <property type="match status" value="1"/>
</dbReference>
<dbReference type="RefSeq" id="WP_184163886.1">
    <property type="nucleotide sequence ID" value="NZ_JACHLC010000002.1"/>
</dbReference>
<protein>
    <submittedName>
        <fullName evidence="2">GLPGLI family protein</fullName>
    </submittedName>
</protein>
<dbReference type="AlphaFoldDB" id="A0A841NCJ7"/>
<proteinExistence type="predicted"/>
<gene>
    <name evidence="2" type="ORF">HNP36_002524</name>
</gene>
<evidence type="ECO:0000313" key="3">
    <source>
        <dbReference type="Proteomes" id="UP000589738"/>
    </source>
</evidence>
<comment type="caution">
    <text evidence="2">The sequence shown here is derived from an EMBL/GenBank/DDBJ whole genome shotgun (WGS) entry which is preliminary data.</text>
</comment>
<dbReference type="EMBL" id="JACHLC010000002">
    <property type="protein sequence ID" value="MBB6371448.1"/>
    <property type="molecule type" value="Genomic_DNA"/>
</dbReference>
<dbReference type="InterPro" id="IPR005901">
    <property type="entry name" value="GLPGLI"/>
</dbReference>
<accession>A0A841NCJ7</accession>
<name>A0A841NCJ7_9FLAO</name>
<sequence length="316" mass="35434">MKKKLIVFFSLLLVTVTYGQTVRYIYDTAVNPDSINLVSLKHERTFLDVKGIKSLFISENKLIKDSLFTAFRAEYKEDHKKRDKDFKSLNAKKELEPSFFENYIVKDIPGQKVYYYDKVAGREIFYQEDRPLKWEITDIKENQNGYPAQKAVANFGGRIWTAWFTKDINISDGPYKFSGLPGLIVKLEDENGDYKFDLVKKIKIQNAFEKPADPNAKQSTRIAFNGDKAALMLEAGKNRRLPEGYEKGDKNFGGSGHDGMRGGGMGEGRMGGGKMGGGRGMHPGGNNDNGTFSMPAVGLGSSPLRNNESQNPIELK</sequence>
<feature type="compositionally biased region" description="Basic and acidic residues" evidence="1">
    <location>
        <begin position="241"/>
        <end position="250"/>
    </location>
</feature>
<keyword evidence="3" id="KW-1185">Reference proteome</keyword>